<comment type="caution">
    <text evidence="2">The sequence shown here is derived from an EMBL/GenBank/DDBJ whole genome shotgun (WGS) entry which is preliminary data.</text>
</comment>
<keyword evidence="3" id="KW-1185">Reference proteome</keyword>
<feature type="region of interest" description="Disordered" evidence="1">
    <location>
        <begin position="272"/>
        <end position="302"/>
    </location>
</feature>
<evidence type="ECO:0000313" key="3">
    <source>
        <dbReference type="Proteomes" id="UP000693946"/>
    </source>
</evidence>
<reference evidence="2 3" key="1">
    <citation type="journal article" date="2021" name="Sci. Rep.">
        <title>Chromosome anchoring in Senegalese sole (Solea senegalensis) reveals sex-associated markers and genome rearrangements in flatfish.</title>
        <authorList>
            <person name="Guerrero-Cozar I."/>
            <person name="Gomez-Garrido J."/>
            <person name="Berbel C."/>
            <person name="Martinez-Blanch J.F."/>
            <person name="Alioto T."/>
            <person name="Claros M.G."/>
            <person name="Gagnaire P.A."/>
            <person name="Manchado M."/>
        </authorList>
    </citation>
    <scope>NUCLEOTIDE SEQUENCE [LARGE SCALE GENOMIC DNA]</scope>
    <source>
        <strain evidence="2">Sse05_10M</strain>
    </source>
</reference>
<dbReference type="PANTHER" id="PTHR15225:SF8">
    <property type="entry name" value="RNA-BINDING PROTEIN 43"/>
    <property type="match status" value="1"/>
</dbReference>
<dbReference type="Proteomes" id="UP000693946">
    <property type="component" value="Linkage Group LG20"/>
</dbReference>
<evidence type="ECO:0000313" key="2">
    <source>
        <dbReference type="EMBL" id="KAG7499877.1"/>
    </source>
</evidence>
<feature type="compositionally biased region" description="Low complexity" evidence="1">
    <location>
        <begin position="112"/>
        <end position="125"/>
    </location>
</feature>
<protein>
    <submittedName>
        <fullName evidence="2">Uncharacterized protein</fullName>
    </submittedName>
</protein>
<feature type="compositionally biased region" description="Polar residues" evidence="1">
    <location>
        <begin position="82"/>
        <end position="98"/>
    </location>
</feature>
<dbReference type="PANTHER" id="PTHR15225">
    <property type="entry name" value="INTERFERON-INDUCED PROTEIN 35/NMI N-MYC/STAT INTERACTING PROTEIN"/>
    <property type="match status" value="1"/>
</dbReference>
<proteinExistence type="predicted"/>
<accession>A0AAV6R7D8</accession>
<gene>
    <name evidence="2" type="ORF">JOB18_001922</name>
</gene>
<dbReference type="EMBL" id="JAGKHQ010000013">
    <property type="protein sequence ID" value="KAG7499877.1"/>
    <property type="molecule type" value="Genomic_DNA"/>
</dbReference>
<organism evidence="2 3">
    <name type="scientific">Solea senegalensis</name>
    <name type="common">Senegalese sole</name>
    <dbReference type="NCBI Taxonomy" id="28829"/>
    <lineage>
        <taxon>Eukaryota</taxon>
        <taxon>Metazoa</taxon>
        <taxon>Chordata</taxon>
        <taxon>Craniata</taxon>
        <taxon>Vertebrata</taxon>
        <taxon>Euteleostomi</taxon>
        <taxon>Actinopterygii</taxon>
        <taxon>Neopterygii</taxon>
        <taxon>Teleostei</taxon>
        <taxon>Neoteleostei</taxon>
        <taxon>Acanthomorphata</taxon>
        <taxon>Carangaria</taxon>
        <taxon>Pleuronectiformes</taxon>
        <taxon>Pleuronectoidei</taxon>
        <taxon>Soleidae</taxon>
        <taxon>Solea</taxon>
    </lineage>
</organism>
<sequence>MDFLVSATVDLTVFHDEAKVRELFRSHDFVTTDVSRGQLSVKGSFLKLKAVKAHLEQLDSQIQTEMPPLCSSSRVQSFTPGAISKSYTNKSSPGSGDNTGRFWSGDDPRHVSPPSSNTCSDSTSSEQRNSFSPGAVQHTSVRRGSHESFVVDIDVYRYAAQIKSKDFDSIVENHKVQIIVRQFADNANISLQGRNAKMAATELQRLLKGLNSSLRTQEILLKDMNREGKVLLQRIQKNNNIQDTVLVCEMSDRLRLIGPSSESYEVKQELLGRPVQQSQRAGRTLEKKSRWRSRSLPPINRQNNEREGWAFSQPSPVGAVGYSPSQEVVKVGQEAGARPGVALRRVHSETRGRKTEEKTNVIVQEKENKLKIPNYKPLLDLKNNIKQKFKGLRK</sequence>
<name>A0AAV6R7D8_SOLSE</name>
<dbReference type="AlphaFoldDB" id="A0AAV6R7D8"/>
<evidence type="ECO:0000256" key="1">
    <source>
        <dbReference type="SAM" id="MobiDB-lite"/>
    </source>
</evidence>
<feature type="region of interest" description="Disordered" evidence="1">
    <location>
        <begin position="82"/>
        <end position="140"/>
    </location>
</feature>